<name>A0A5B7JRN6_PORTR</name>
<feature type="region of interest" description="Disordered" evidence="1">
    <location>
        <begin position="1"/>
        <end position="24"/>
    </location>
</feature>
<evidence type="ECO:0008006" key="4">
    <source>
        <dbReference type="Google" id="ProtNLM"/>
    </source>
</evidence>
<gene>
    <name evidence="2" type="ORF">E2C01_094884</name>
</gene>
<evidence type="ECO:0000256" key="1">
    <source>
        <dbReference type="SAM" id="MobiDB-lite"/>
    </source>
</evidence>
<sequence length="144" mass="15922">MTTKTQLAQATASSNESEEDDRGNLDIAGLFLDPFPLSSPLSTGEVRTGRQALIEAQREDEGLQTLMEQAQGQAPDAGPTTTYYFKNAVLCRRWLPPTYSQADAPWAAVEQIVVPSKYQQIIMEVGHDERLSGHLGTWKTLEKI</sequence>
<proteinExistence type="predicted"/>
<reference evidence="2 3" key="1">
    <citation type="submission" date="2019-05" db="EMBL/GenBank/DDBJ databases">
        <title>Another draft genome of Portunus trituberculatus and its Hox gene families provides insights of decapod evolution.</title>
        <authorList>
            <person name="Jeong J.-H."/>
            <person name="Song I."/>
            <person name="Kim S."/>
            <person name="Choi T."/>
            <person name="Kim D."/>
            <person name="Ryu S."/>
            <person name="Kim W."/>
        </authorList>
    </citation>
    <scope>NUCLEOTIDE SEQUENCE [LARGE SCALE GENOMIC DNA]</scope>
    <source>
        <tissue evidence="2">Muscle</tissue>
    </source>
</reference>
<dbReference type="Proteomes" id="UP000324222">
    <property type="component" value="Unassembled WGS sequence"/>
</dbReference>
<keyword evidence="3" id="KW-1185">Reference proteome</keyword>
<feature type="compositionally biased region" description="Polar residues" evidence="1">
    <location>
        <begin position="1"/>
        <end position="15"/>
    </location>
</feature>
<dbReference type="AlphaFoldDB" id="A0A5B7JRN6"/>
<comment type="caution">
    <text evidence="2">The sequence shown here is derived from an EMBL/GenBank/DDBJ whole genome shotgun (WGS) entry which is preliminary data.</text>
</comment>
<protein>
    <recommendedName>
        <fullName evidence="4">Integrase zinc-binding domain-containing protein</fullName>
    </recommendedName>
</protein>
<organism evidence="2 3">
    <name type="scientific">Portunus trituberculatus</name>
    <name type="common">Swimming crab</name>
    <name type="synonym">Neptunus trituberculatus</name>
    <dbReference type="NCBI Taxonomy" id="210409"/>
    <lineage>
        <taxon>Eukaryota</taxon>
        <taxon>Metazoa</taxon>
        <taxon>Ecdysozoa</taxon>
        <taxon>Arthropoda</taxon>
        <taxon>Crustacea</taxon>
        <taxon>Multicrustacea</taxon>
        <taxon>Malacostraca</taxon>
        <taxon>Eumalacostraca</taxon>
        <taxon>Eucarida</taxon>
        <taxon>Decapoda</taxon>
        <taxon>Pleocyemata</taxon>
        <taxon>Brachyura</taxon>
        <taxon>Eubrachyura</taxon>
        <taxon>Portunoidea</taxon>
        <taxon>Portunidae</taxon>
        <taxon>Portuninae</taxon>
        <taxon>Portunus</taxon>
    </lineage>
</organism>
<evidence type="ECO:0000313" key="2">
    <source>
        <dbReference type="EMBL" id="MPC99470.1"/>
    </source>
</evidence>
<evidence type="ECO:0000313" key="3">
    <source>
        <dbReference type="Proteomes" id="UP000324222"/>
    </source>
</evidence>
<dbReference type="EMBL" id="VSRR010118524">
    <property type="protein sequence ID" value="MPC99470.1"/>
    <property type="molecule type" value="Genomic_DNA"/>
</dbReference>
<accession>A0A5B7JRN6</accession>